<dbReference type="GO" id="GO:0000156">
    <property type="term" value="F:phosphorelay response regulator activity"/>
    <property type="evidence" value="ECO:0007669"/>
    <property type="project" value="TreeGrafter"/>
</dbReference>
<dbReference type="PROSITE" id="PS50110">
    <property type="entry name" value="RESPONSE_REGULATORY"/>
    <property type="match status" value="1"/>
</dbReference>
<dbReference type="GO" id="GO:0032993">
    <property type="term" value="C:protein-DNA complex"/>
    <property type="evidence" value="ECO:0007669"/>
    <property type="project" value="TreeGrafter"/>
</dbReference>
<dbReference type="SMART" id="SM00448">
    <property type="entry name" value="REC"/>
    <property type="match status" value="1"/>
</dbReference>
<name>A0A5S4ZPD5_9FIRM</name>
<evidence type="ECO:0000313" key="13">
    <source>
        <dbReference type="Proteomes" id="UP000323166"/>
    </source>
</evidence>
<dbReference type="InterPro" id="IPR016032">
    <property type="entry name" value="Sig_transdc_resp-reg_C-effctor"/>
</dbReference>
<dbReference type="Gene3D" id="6.10.250.690">
    <property type="match status" value="1"/>
</dbReference>
<dbReference type="SUPFAM" id="SSF52172">
    <property type="entry name" value="CheY-like"/>
    <property type="match status" value="1"/>
</dbReference>
<dbReference type="PROSITE" id="PS51755">
    <property type="entry name" value="OMPR_PHOB"/>
    <property type="match status" value="1"/>
</dbReference>
<evidence type="ECO:0000313" key="12">
    <source>
        <dbReference type="EMBL" id="TYO93934.1"/>
    </source>
</evidence>
<dbReference type="Pfam" id="PF00072">
    <property type="entry name" value="Response_reg"/>
    <property type="match status" value="1"/>
</dbReference>
<gene>
    <name evidence="12" type="ORF">LX24_02498</name>
</gene>
<dbReference type="GO" id="GO:0006355">
    <property type="term" value="P:regulation of DNA-templated transcription"/>
    <property type="evidence" value="ECO:0007669"/>
    <property type="project" value="InterPro"/>
</dbReference>
<sequence>MCKRINQYNGVIDVEKLTVLVCDDDTAIVDALEIYLRQENYEVVKAYTGTQALKVLSEQKIHLVLLDIMMPELDGLLTTIKIREELNVPIIILSAKSEDTDKITGLNFGADDYVTKPFNPLELMARVKSQMRRYTMLGSLATDSGVLKTGGLELDPEARELRVDGEEIKLTATEFGIMLFLMRNMGRVFSTEQIYEHVWNEPAYSAENTVPVHIRRIREKIEINPREPKYLKVVWGIGYKIEKY</sequence>
<dbReference type="Proteomes" id="UP000323166">
    <property type="component" value="Unassembled WGS sequence"/>
</dbReference>
<evidence type="ECO:0000256" key="8">
    <source>
        <dbReference type="PROSITE-ProRule" id="PRU00169"/>
    </source>
</evidence>
<dbReference type="CDD" id="cd17574">
    <property type="entry name" value="REC_OmpR"/>
    <property type="match status" value="1"/>
</dbReference>
<feature type="DNA-binding region" description="OmpR/PhoB-type" evidence="9">
    <location>
        <begin position="144"/>
        <end position="243"/>
    </location>
</feature>
<keyword evidence="5 9" id="KW-0238">DNA-binding</keyword>
<dbReference type="Gene3D" id="3.40.50.2300">
    <property type="match status" value="1"/>
</dbReference>
<evidence type="ECO:0000256" key="3">
    <source>
        <dbReference type="ARBA" id="ARBA00023012"/>
    </source>
</evidence>
<dbReference type="InterPro" id="IPR011006">
    <property type="entry name" value="CheY-like_superfamily"/>
</dbReference>
<dbReference type="SUPFAM" id="SSF46894">
    <property type="entry name" value="C-terminal effector domain of the bipartite response regulators"/>
    <property type="match status" value="1"/>
</dbReference>
<reference evidence="12 13" key="1">
    <citation type="submission" date="2019-07" db="EMBL/GenBank/DDBJ databases">
        <title>Genomic Encyclopedia of Type Strains, Phase I: the one thousand microbial genomes (KMG-I) project.</title>
        <authorList>
            <person name="Kyrpides N."/>
        </authorList>
    </citation>
    <scope>NUCLEOTIDE SEQUENCE [LARGE SCALE GENOMIC DNA]</scope>
    <source>
        <strain evidence="12 13">DSM 6562</strain>
    </source>
</reference>
<dbReference type="Gene3D" id="1.10.10.10">
    <property type="entry name" value="Winged helix-like DNA-binding domain superfamily/Winged helix DNA-binding domain"/>
    <property type="match status" value="1"/>
</dbReference>
<dbReference type="InterPro" id="IPR001867">
    <property type="entry name" value="OmpR/PhoB-type_DNA-bd"/>
</dbReference>
<dbReference type="GO" id="GO:0000976">
    <property type="term" value="F:transcription cis-regulatory region binding"/>
    <property type="evidence" value="ECO:0007669"/>
    <property type="project" value="TreeGrafter"/>
</dbReference>
<dbReference type="InterPro" id="IPR036388">
    <property type="entry name" value="WH-like_DNA-bd_sf"/>
</dbReference>
<dbReference type="CDD" id="cd00383">
    <property type="entry name" value="trans_reg_C"/>
    <property type="match status" value="1"/>
</dbReference>
<evidence type="ECO:0000256" key="4">
    <source>
        <dbReference type="ARBA" id="ARBA00023015"/>
    </source>
</evidence>
<evidence type="ECO:0000259" key="11">
    <source>
        <dbReference type="PROSITE" id="PS51755"/>
    </source>
</evidence>
<dbReference type="PANTHER" id="PTHR48111:SF2">
    <property type="entry name" value="RESPONSE REGULATOR SAER"/>
    <property type="match status" value="1"/>
</dbReference>
<evidence type="ECO:0000256" key="6">
    <source>
        <dbReference type="ARBA" id="ARBA00023163"/>
    </source>
</evidence>
<proteinExistence type="predicted"/>
<evidence type="ECO:0000256" key="9">
    <source>
        <dbReference type="PROSITE-ProRule" id="PRU01091"/>
    </source>
</evidence>
<protein>
    <recommendedName>
        <fullName evidence="1">Stage 0 sporulation protein A homolog</fullName>
    </recommendedName>
</protein>
<evidence type="ECO:0000256" key="5">
    <source>
        <dbReference type="ARBA" id="ARBA00023125"/>
    </source>
</evidence>
<feature type="domain" description="Response regulatory" evidence="10">
    <location>
        <begin position="18"/>
        <end position="131"/>
    </location>
</feature>
<keyword evidence="3" id="KW-0902">Two-component regulatory system</keyword>
<dbReference type="GO" id="GO:0005829">
    <property type="term" value="C:cytosol"/>
    <property type="evidence" value="ECO:0007669"/>
    <property type="project" value="TreeGrafter"/>
</dbReference>
<keyword evidence="4" id="KW-0805">Transcription regulation</keyword>
<dbReference type="FunFam" id="1.10.10.10:FF:000018">
    <property type="entry name" value="DNA-binding response regulator ResD"/>
    <property type="match status" value="1"/>
</dbReference>
<evidence type="ECO:0000256" key="2">
    <source>
        <dbReference type="ARBA" id="ARBA00022553"/>
    </source>
</evidence>
<evidence type="ECO:0000259" key="10">
    <source>
        <dbReference type="PROSITE" id="PS50110"/>
    </source>
</evidence>
<evidence type="ECO:0000256" key="1">
    <source>
        <dbReference type="ARBA" id="ARBA00018672"/>
    </source>
</evidence>
<feature type="modified residue" description="4-aspartylphosphate" evidence="8">
    <location>
        <position position="67"/>
    </location>
</feature>
<feature type="domain" description="OmpR/PhoB-type" evidence="11">
    <location>
        <begin position="144"/>
        <end position="243"/>
    </location>
</feature>
<dbReference type="EMBL" id="VNHM01000016">
    <property type="protein sequence ID" value="TYO93934.1"/>
    <property type="molecule type" value="Genomic_DNA"/>
</dbReference>
<organism evidence="12 13">
    <name type="scientific">Desulfallas thermosapovorans DSM 6562</name>
    <dbReference type="NCBI Taxonomy" id="1121431"/>
    <lineage>
        <taxon>Bacteria</taxon>
        <taxon>Bacillati</taxon>
        <taxon>Bacillota</taxon>
        <taxon>Clostridia</taxon>
        <taxon>Eubacteriales</taxon>
        <taxon>Desulfallaceae</taxon>
        <taxon>Desulfallas</taxon>
    </lineage>
</organism>
<dbReference type="PANTHER" id="PTHR48111">
    <property type="entry name" value="REGULATOR OF RPOS"/>
    <property type="match status" value="1"/>
</dbReference>
<dbReference type="SMART" id="SM00862">
    <property type="entry name" value="Trans_reg_C"/>
    <property type="match status" value="1"/>
</dbReference>
<dbReference type="AlphaFoldDB" id="A0A5S4ZPD5"/>
<keyword evidence="2 8" id="KW-0597">Phosphoprotein</keyword>
<comment type="function">
    <text evidence="7">May play the central regulatory role in sporulation. It may be an element of the effector pathway responsible for the activation of sporulation genes in response to nutritional stress. Spo0A may act in concert with spo0H (a sigma factor) to control the expression of some genes that are critical to the sporulation process.</text>
</comment>
<keyword evidence="13" id="KW-1185">Reference proteome</keyword>
<keyword evidence="6" id="KW-0804">Transcription</keyword>
<comment type="caution">
    <text evidence="12">The sequence shown here is derived from an EMBL/GenBank/DDBJ whole genome shotgun (WGS) entry which is preliminary data.</text>
</comment>
<evidence type="ECO:0000256" key="7">
    <source>
        <dbReference type="ARBA" id="ARBA00024867"/>
    </source>
</evidence>
<dbReference type="Pfam" id="PF00486">
    <property type="entry name" value="Trans_reg_C"/>
    <property type="match status" value="1"/>
</dbReference>
<dbReference type="InterPro" id="IPR039420">
    <property type="entry name" value="WalR-like"/>
</dbReference>
<accession>A0A5S4ZPD5</accession>
<dbReference type="InterPro" id="IPR001789">
    <property type="entry name" value="Sig_transdc_resp-reg_receiver"/>
</dbReference>